<dbReference type="InterPro" id="IPR001509">
    <property type="entry name" value="Epimerase_deHydtase"/>
</dbReference>
<dbReference type="Proteomes" id="UP000176413">
    <property type="component" value="Unassembled WGS sequence"/>
</dbReference>
<comment type="similarity">
    <text evidence="1">Belongs to the NAD(P)-dependent epimerase/dehydratase family.</text>
</comment>
<feature type="domain" description="NAD-dependent epimerase/dehydratase" evidence="2">
    <location>
        <begin position="6"/>
        <end position="239"/>
    </location>
</feature>
<protein>
    <submittedName>
        <fullName evidence="3">Epimerase</fullName>
    </submittedName>
</protein>
<evidence type="ECO:0000259" key="2">
    <source>
        <dbReference type="Pfam" id="PF01370"/>
    </source>
</evidence>
<comment type="caution">
    <text evidence="3">The sequence shown here is derived from an EMBL/GenBank/DDBJ whole genome shotgun (WGS) entry which is preliminary data.</text>
</comment>
<sequence>MKKKNVFITGVAGFLGSSLAEALLSHGHSVSGCDTLIGGYLDNVPEGVEFYQIDCGYLNTMKKLLKDVDIVYHTACTAYEGLSVFSPHLVCQNTFQITATVATAAVDMKVKRFVNCSSMARYGQQDKIPFTEDMIPRPQDPYGIAKLAAEHTLDVLSKVHGMEVVHAIPHNIIGPKQKYDDPYRNVASIMINLMLQNRQPIIYGDGEQKRCFSFVQDDIDCLLKLGFQDNVVGQRINIGPDEEFISINELAKIIAEFLNFDLKPIYVPNRPQEVRLATCSAEKARRLLGYKTKTNLRNGLAEMIKFIKERGPKKFRYHLDVEIQNNKTPETWIKRMF</sequence>
<dbReference type="SUPFAM" id="SSF51735">
    <property type="entry name" value="NAD(P)-binding Rossmann-fold domains"/>
    <property type="match status" value="1"/>
</dbReference>
<accession>A0A1F6MCM5</accession>
<dbReference type="Pfam" id="PF01370">
    <property type="entry name" value="Epimerase"/>
    <property type="match status" value="1"/>
</dbReference>
<reference evidence="3 4" key="1">
    <citation type="journal article" date="2016" name="Nat. Commun.">
        <title>Thousands of microbial genomes shed light on interconnected biogeochemical processes in an aquifer system.</title>
        <authorList>
            <person name="Anantharaman K."/>
            <person name="Brown C.T."/>
            <person name="Hug L.A."/>
            <person name="Sharon I."/>
            <person name="Castelle C.J."/>
            <person name="Probst A.J."/>
            <person name="Thomas B.C."/>
            <person name="Singh A."/>
            <person name="Wilkins M.J."/>
            <person name="Karaoz U."/>
            <person name="Brodie E.L."/>
            <person name="Williams K.H."/>
            <person name="Hubbard S.S."/>
            <person name="Banfield J.F."/>
        </authorList>
    </citation>
    <scope>NUCLEOTIDE SEQUENCE [LARGE SCALE GENOMIC DNA]</scope>
</reference>
<gene>
    <name evidence="3" type="ORF">A3D53_00540</name>
</gene>
<name>A0A1F6MCM5_9BACT</name>
<dbReference type="PANTHER" id="PTHR43000">
    <property type="entry name" value="DTDP-D-GLUCOSE 4,6-DEHYDRATASE-RELATED"/>
    <property type="match status" value="1"/>
</dbReference>
<dbReference type="PROSITE" id="PS51257">
    <property type="entry name" value="PROKAR_LIPOPROTEIN"/>
    <property type="match status" value="1"/>
</dbReference>
<dbReference type="EMBL" id="MFQA01000002">
    <property type="protein sequence ID" value="OGH69391.1"/>
    <property type="molecule type" value="Genomic_DNA"/>
</dbReference>
<dbReference type="InterPro" id="IPR036291">
    <property type="entry name" value="NAD(P)-bd_dom_sf"/>
</dbReference>
<evidence type="ECO:0000313" key="3">
    <source>
        <dbReference type="EMBL" id="OGH69391.1"/>
    </source>
</evidence>
<dbReference type="AlphaFoldDB" id="A0A1F6MCM5"/>
<proteinExistence type="inferred from homology"/>
<evidence type="ECO:0000256" key="1">
    <source>
        <dbReference type="ARBA" id="ARBA00007637"/>
    </source>
</evidence>
<dbReference type="Gene3D" id="3.40.50.720">
    <property type="entry name" value="NAD(P)-binding Rossmann-like Domain"/>
    <property type="match status" value="1"/>
</dbReference>
<organism evidence="3 4">
    <name type="scientific">Candidatus Magasanikbacteria bacterium RIFCSPHIGHO2_02_FULL_45_10</name>
    <dbReference type="NCBI Taxonomy" id="1798679"/>
    <lineage>
        <taxon>Bacteria</taxon>
        <taxon>Candidatus Magasanikiibacteriota</taxon>
    </lineage>
</organism>
<evidence type="ECO:0000313" key="4">
    <source>
        <dbReference type="Proteomes" id="UP000176413"/>
    </source>
</evidence>